<reference evidence="1" key="1">
    <citation type="journal article" date="2021" name="Proc. Natl. Acad. Sci. U.S.A.">
        <title>Three genomes in the algal genus Volvox reveal the fate of a haploid sex-determining region after a transition to homothallism.</title>
        <authorList>
            <person name="Yamamoto K."/>
            <person name="Hamaji T."/>
            <person name="Kawai-Toyooka H."/>
            <person name="Matsuzaki R."/>
            <person name="Takahashi F."/>
            <person name="Nishimura Y."/>
            <person name="Kawachi M."/>
            <person name="Noguchi H."/>
            <person name="Minakuchi Y."/>
            <person name="Umen J.G."/>
            <person name="Toyoda A."/>
            <person name="Nozaki H."/>
        </authorList>
    </citation>
    <scope>NUCLEOTIDE SEQUENCE</scope>
    <source>
        <strain evidence="1">NIES-3786</strain>
    </source>
</reference>
<proteinExistence type="predicted"/>
<keyword evidence="2" id="KW-1185">Reference proteome</keyword>
<dbReference type="AlphaFoldDB" id="A0A8J4D7K0"/>
<dbReference type="Proteomes" id="UP000747110">
    <property type="component" value="Unassembled WGS sequence"/>
</dbReference>
<organism evidence="1 2">
    <name type="scientific">Volvox reticuliferus</name>
    <dbReference type="NCBI Taxonomy" id="1737510"/>
    <lineage>
        <taxon>Eukaryota</taxon>
        <taxon>Viridiplantae</taxon>
        <taxon>Chlorophyta</taxon>
        <taxon>core chlorophytes</taxon>
        <taxon>Chlorophyceae</taxon>
        <taxon>CS clade</taxon>
        <taxon>Chlamydomonadales</taxon>
        <taxon>Volvocaceae</taxon>
        <taxon>Volvox</taxon>
    </lineage>
</organism>
<evidence type="ECO:0000313" key="1">
    <source>
        <dbReference type="EMBL" id="GIL93629.1"/>
    </source>
</evidence>
<name>A0A8J4D7K0_9CHLO</name>
<gene>
    <name evidence="1" type="ORF">Vretifemale_21027</name>
</gene>
<feature type="non-terminal residue" evidence="1">
    <location>
        <position position="1"/>
    </location>
</feature>
<evidence type="ECO:0000313" key="2">
    <source>
        <dbReference type="Proteomes" id="UP000747110"/>
    </source>
</evidence>
<comment type="caution">
    <text evidence="1">The sequence shown here is derived from an EMBL/GenBank/DDBJ whole genome shotgun (WGS) entry which is preliminary data.</text>
</comment>
<sequence length="125" mass="12833">KQVVVVGDGCEAWDAACAISLLNEGRDVQLMLTATPAASESTKEQEAASDGAPQLQCNTCFETGATTTTGTTTTSTATIAATTMAATVVGSELLDEARRRALQAALQPHYMLPAPGPLGRALRAP</sequence>
<dbReference type="EMBL" id="BNCP01000137">
    <property type="protein sequence ID" value="GIL93629.1"/>
    <property type="molecule type" value="Genomic_DNA"/>
</dbReference>
<feature type="non-terminal residue" evidence="1">
    <location>
        <position position="125"/>
    </location>
</feature>
<protein>
    <submittedName>
        <fullName evidence="1">Uncharacterized protein</fullName>
    </submittedName>
</protein>
<accession>A0A8J4D7K0</accession>